<feature type="region of interest" description="Disordered" evidence="5">
    <location>
        <begin position="1"/>
        <end position="20"/>
    </location>
</feature>
<organism evidence="8 9">
    <name type="scientific">Roseicella aquatilis</name>
    <dbReference type="NCBI Taxonomy" id="2527868"/>
    <lineage>
        <taxon>Bacteria</taxon>
        <taxon>Pseudomonadati</taxon>
        <taxon>Pseudomonadota</taxon>
        <taxon>Alphaproteobacteria</taxon>
        <taxon>Acetobacterales</taxon>
        <taxon>Roseomonadaceae</taxon>
        <taxon>Roseicella</taxon>
    </lineage>
</organism>
<feature type="modified residue" description="4-aspartylphosphate" evidence="4">
    <location>
        <position position="474"/>
    </location>
</feature>
<dbReference type="InterPro" id="IPR001789">
    <property type="entry name" value="Sig_transdc_resp-reg_receiver"/>
</dbReference>
<feature type="domain" description="Response regulatory" evidence="7">
    <location>
        <begin position="424"/>
        <end position="538"/>
    </location>
</feature>
<dbReference type="SMART" id="SM00387">
    <property type="entry name" value="HATPase_c"/>
    <property type="match status" value="1"/>
</dbReference>
<dbReference type="CDD" id="cd00082">
    <property type="entry name" value="HisKA"/>
    <property type="match status" value="1"/>
</dbReference>
<dbReference type="InterPro" id="IPR013656">
    <property type="entry name" value="PAS_4"/>
</dbReference>
<dbReference type="AlphaFoldDB" id="A0A4R4DQY2"/>
<comment type="catalytic activity">
    <reaction evidence="1">
        <text>ATP + protein L-histidine = ADP + protein N-phospho-L-histidine.</text>
        <dbReference type="EC" id="2.7.13.3"/>
    </reaction>
</comment>
<keyword evidence="3 4" id="KW-0597">Phosphoprotein</keyword>
<dbReference type="PROSITE" id="PS50109">
    <property type="entry name" value="HIS_KIN"/>
    <property type="match status" value="1"/>
</dbReference>
<dbReference type="SUPFAM" id="SSF55874">
    <property type="entry name" value="ATPase domain of HSP90 chaperone/DNA topoisomerase II/histidine kinase"/>
    <property type="match status" value="1"/>
</dbReference>
<evidence type="ECO:0000313" key="8">
    <source>
        <dbReference type="EMBL" id="TCZ63642.1"/>
    </source>
</evidence>
<dbReference type="Pfam" id="PF02518">
    <property type="entry name" value="HATPase_c"/>
    <property type="match status" value="1"/>
</dbReference>
<sequence>MAGGLDLLAEQAPGTSGSPGRTAFASGLLGPGAAAPGFVASFSVLGELVPDGLALLDAGGRLVAANAALRAMAGPAAAPRPGRPVTPMLAVAARPEFASALAAALTGGRPPALRAVPADPAAPEDAEWRLFLSPLPAEAGEARLLLRVEDRTPARRTERRLAEAERLETVGRLAGGIAHDFNNLLAAILGGVEAARLAGLPAAAAKELAPVEDAARRGAGLVRQLLAFARQQRLEPRVLALNEAVAGIAPLLRRLLGRGVELDLALETPGRWVRVDPTQLDQVILNLAVNAREAMPQGGRLRIATGHRVAIRAEGEGGGAVPPGRWVVLEVGDTGRGIPPSALPRLFEPFFTTRPERGGTGLGLATVQGIVAQSGGHVAVESREGEGTTFRIHLPRQAPPATSMAAPLAAMPLVIAAAPLSPAPILLAEDEVPLRLLTTRLLQRAGHAVVAGDCAESVLALVAEGGRPSLLVSDVAMPGMDGLDLARQLRVRWPDLPVLLLSGYAECALDQALTAEGIRYLAKPFATSDLLREVAAALGWEAVAAG</sequence>
<feature type="domain" description="Histidine kinase" evidence="6">
    <location>
        <begin position="176"/>
        <end position="398"/>
    </location>
</feature>
<dbReference type="SUPFAM" id="SSF52172">
    <property type="entry name" value="CheY-like"/>
    <property type="match status" value="1"/>
</dbReference>
<gene>
    <name evidence="8" type="ORF">EXY23_09665</name>
</gene>
<name>A0A4R4DQY2_9PROT</name>
<dbReference type="InterPro" id="IPR036890">
    <property type="entry name" value="HATPase_C_sf"/>
</dbReference>
<dbReference type="InterPro" id="IPR036097">
    <property type="entry name" value="HisK_dim/P_sf"/>
</dbReference>
<evidence type="ECO:0000256" key="1">
    <source>
        <dbReference type="ARBA" id="ARBA00000085"/>
    </source>
</evidence>
<dbReference type="SUPFAM" id="SSF55785">
    <property type="entry name" value="PYP-like sensor domain (PAS domain)"/>
    <property type="match status" value="1"/>
</dbReference>
<dbReference type="GO" id="GO:0000155">
    <property type="term" value="F:phosphorelay sensor kinase activity"/>
    <property type="evidence" value="ECO:0007669"/>
    <property type="project" value="InterPro"/>
</dbReference>
<dbReference type="Pfam" id="PF00072">
    <property type="entry name" value="Response_reg"/>
    <property type="match status" value="1"/>
</dbReference>
<dbReference type="PANTHER" id="PTHR43065">
    <property type="entry name" value="SENSOR HISTIDINE KINASE"/>
    <property type="match status" value="1"/>
</dbReference>
<dbReference type="InterPro" id="IPR035965">
    <property type="entry name" value="PAS-like_dom_sf"/>
</dbReference>
<dbReference type="Proteomes" id="UP000295023">
    <property type="component" value="Unassembled WGS sequence"/>
</dbReference>
<dbReference type="Gene3D" id="1.10.287.130">
    <property type="match status" value="1"/>
</dbReference>
<dbReference type="SMART" id="SM00388">
    <property type="entry name" value="HisKA"/>
    <property type="match status" value="1"/>
</dbReference>
<dbReference type="RefSeq" id="WP_132287669.1">
    <property type="nucleotide sequence ID" value="NZ_SKBM01000007.1"/>
</dbReference>
<dbReference type="InterPro" id="IPR003661">
    <property type="entry name" value="HisK_dim/P_dom"/>
</dbReference>
<accession>A0A4R4DQY2</accession>
<evidence type="ECO:0000256" key="5">
    <source>
        <dbReference type="SAM" id="MobiDB-lite"/>
    </source>
</evidence>
<proteinExistence type="predicted"/>
<dbReference type="OrthoDB" id="9796100at2"/>
<evidence type="ECO:0000256" key="2">
    <source>
        <dbReference type="ARBA" id="ARBA00012438"/>
    </source>
</evidence>
<evidence type="ECO:0000256" key="3">
    <source>
        <dbReference type="ARBA" id="ARBA00022553"/>
    </source>
</evidence>
<evidence type="ECO:0000313" key="9">
    <source>
        <dbReference type="Proteomes" id="UP000295023"/>
    </source>
</evidence>
<dbReference type="SUPFAM" id="SSF47384">
    <property type="entry name" value="Homodimeric domain of signal transducing histidine kinase"/>
    <property type="match status" value="1"/>
</dbReference>
<evidence type="ECO:0000256" key="4">
    <source>
        <dbReference type="PROSITE-ProRule" id="PRU00169"/>
    </source>
</evidence>
<dbReference type="Pfam" id="PF08448">
    <property type="entry name" value="PAS_4"/>
    <property type="match status" value="1"/>
</dbReference>
<reference evidence="8 9" key="1">
    <citation type="submission" date="2019-03" db="EMBL/GenBank/DDBJ databases">
        <title>Paracraurococcus aquatilis NE82 genome sequence.</title>
        <authorList>
            <person name="Zhao Y."/>
            <person name="Du Z."/>
        </authorList>
    </citation>
    <scope>NUCLEOTIDE SEQUENCE [LARGE SCALE GENOMIC DNA]</scope>
    <source>
        <strain evidence="8 9">NE82</strain>
    </source>
</reference>
<protein>
    <recommendedName>
        <fullName evidence="2">histidine kinase</fullName>
        <ecNumber evidence="2">2.7.13.3</ecNumber>
    </recommendedName>
</protein>
<dbReference type="PROSITE" id="PS50110">
    <property type="entry name" value="RESPONSE_REGULATORY"/>
    <property type="match status" value="1"/>
</dbReference>
<dbReference type="SMART" id="SM00448">
    <property type="entry name" value="REC"/>
    <property type="match status" value="1"/>
</dbReference>
<comment type="caution">
    <text evidence="8">The sequence shown here is derived from an EMBL/GenBank/DDBJ whole genome shotgun (WGS) entry which is preliminary data.</text>
</comment>
<evidence type="ECO:0000259" key="6">
    <source>
        <dbReference type="PROSITE" id="PS50109"/>
    </source>
</evidence>
<dbReference type="InterPro" id="IPR003594">
    <property type="entry name" value="HATPase_dom"/>
</dbReference>
<dbReference type="Gene3D" id="3.40.50.2300">
    <property type="match status" value="1"/>
</dbReference>
<dbReference type="InterPro" id="IPR004358">
    <property type="entry name" value="Sig_transdc_His_kin-like_C"/>
</dbReference>
<dbReference type="PRINTS" id="PR00344">
    <property type="entry name" value="BCTRLSENSOR"/>
</dbReference>
<keyword evidence="9" id="KW-1185">Reference proteome</keyword>
<dbReference type="InterPro" id="IPR005467">
    <property type="entry name" value="His_kinase_dom"/>
</dbReference>
<dbReference type="Gene3D" id="3.30.450.20">
    <property type="entry name" value="PAS domain"/>
    <property type="match status" value="1"/>
</dbReference>
<dbReference type="PANTHER" id="PTHR43065:SF42">
    <property type="entry name" value="TWO-COMPONENT SENSOR PPRA"/>
    <property type="match status" value="1"/>
</dbReference>
<dbReference type="EC" id="2.7.13.3" evidence="2"/>
<evidence type="ECO:0000259" key="7">
    <source>
        <dbReference type="PROSITE" id="PS50110"/>
    </source>
</evidence>
<dbReference type="Gene3D" id="3.30.565.10">
    <property type="entry name" value="Histidine kinase-like ATPase, C-terminal domain"/>
    <property type="match status" value="1"/>
</dbReference>
<dbReference type="EMBL" id="SKBM01000007">
    <property type="protein sequence ID" value="TCZ63642.1"/>
    <property type="molecule type" value="Genomic_DNA"/>
</dbReference>
<dbReference type="InterPro" id="IPR011006">
    <property type="entry name" value="CheY-like_superfamily"/>
</dbReference>